<dbReference type="PROSITE" id="PS52016">
    <property type="entry name" value="TONB_DEPENDENT_REC_3"/>
    <property type="match status" value="1"/>
</dbReference>
<evidence type="ECO:0000256" key="7">
    <source>
        <dbReference type="ARBA" id="ARBA00023136"/>
    </source>
</evidence>
<dbReference type="Gene3D" id="2.60.40.1120">
    <property type="entry name" value="Carboxypeptidase-like, regulatory domain"/>
    <property type="match status" value="1"/>
</dbReference>
<reference evidence="15" key="1">
    <citation type="submission" date="2023-07" db="EMBL/GenBank/DDBJ databases">
        <title>Genomic Encyclopedia of Type Strains, Phase IV (KMG-IV): sequencing the most valuable type-strain genomes for metagenomic binning, comparative biology and taxonomic classification.</title>
        <authorList>
            <person name="Goeker M."/>
        </authorList>
    </citation>
    <scope>NUCLEOTIDE SEQUENCE</scope>
    <source>
        <strain evidence="15">DSM 26174</strain>
    </source>
</reference>
<dbReference type="InterPro" id="IPR012910">
    <property type="entry name" value="Plug_dom"/>
</dbReference>
<evidence type="ECO:0000259" key="13">
    <source>
        <dbReference type="Pfam" id="PF00593"/>
    </source>
</evidence>
<dbReference type="Pfam" id="PF13715">
    <property type="entry name" value="CarbopepD_reg_2"/>
    <property type="match status" value="1"/>
</dbReference>
<evidence type="ECO:0000256" key="12">
    <source>
        <dbReference type="SAM" id="SignalP"/>
    </source>
</evidence>
<dbReference type="InterPro" id="IPR039426">
    <property type="entry name" value="TonB-dep_rcpt-like"/>
</dbReference>
<evidence type="ECO:0000256" key="5">
    <source>
        <dbReference type="ARBA" id="ARBA00022729"/>
    </source>
</evidence>
<keyword evidence="5 12" id="KW-0732">Signal</keyword>
<name>A0AAE4BV37_9BACT</name>
<feature type="domain" description="TonB-dependent receptor plug" evidence="14">
    <location>
        <begin position="127"/>
        <end position="226"/>
    </location>
</feature>
<dbReference type="Pfam" id="PF07715">
    <property type="entry name" value="Plug"/>
    <property type="match status" value="1"/>
</dbReference>
<keyword evidence="9 10" id="KW-0998">Cell outer membrane</keyword>
<dbReference type="InterPro" id="IPR008969">
    <property type="entry name" value="CarboxyPept-like_regulatory"/>
</dbReference>
<comment type="caution">
    <text evidence="15">The sequence shown here is derived from an EMBL/GenBank/DDBJ whole genome shotgun (WGS) entry which is preliminary data.</text>
</comment>
<dbReference type="InterPro" id="IPR037066">
    <property type="entry name" value="Plug_dom_sf"/>
</dbReference>
<dbReference type="Gene3D" id="2.170.130.10">
    <property type="entry name" value="TonB-dependent receptor, plug domain"/>
    <property type="match status" value="1"/>
</dbReference>
<evidence type="ECO:0000256" key="2">
    <source>
        <dbReference type="ARBA" id="ARBA00022448"/>
    </source>
</evidence>
<evidence type="ECO:0000256" key="1">
    <source>
        <dbReference type="ARBA" id="ARBA00004571"/>
    </source>
</evidence>
<dbReference type="PANTHER" id="PTHR30069">
    <property type="entry name" value="TONB-DEPENDENT OUTER MEMBRANE RECEPTOR"/>
    <property type="match status" value="1"/>
</dbReference>
<dbReference type="SUPFAM" id="SSF49464">
    <property type="entry name" value="Carboxypeptidase regulatory domain-like"/>
    <property type="match status" value="1"/>
</dbReference>
<sequence>MEKLQKTLIASILLCFWGSLSWAQATLTGKVSNDQGESLSFAAVEIKGLSKGGYADAQGNYQIEGIPNGEYEVEASFVGYEPMTEMVSFHGAMHLEINFMLKPDAMALDAIEVEAESEAEEDKRIGYNVELLKTDELKNVIIDINQMIKTLPGVVIRETGGMGSSFDLSLNGLSGNQIRYFIDGVPMENYGASLALNNFPATLIENIEVYKGVVPIKFGSDALGGAINIVTDNSPGTLLDASYTFGSFNTHQGAINGKVSKPDKGYFVKLYSYFNYSDNNYKMYDMPLEDDLGNVGDSGDFDRFHSAYTSGMVNVKVGLIEKKYADELSIGLLRADYKKELQHSEYFITKPYHSFHGKGNSNVASMYYKKSFDRFYVSAFANYGLVEDSFVDTSGYQVNWQNQVIDTLADAEYFENKTLYTITDKMLRANQYLVYDINSNHKVQLNFSQNQIIRTGKDDINEFNTSFNEPSQVNKHVLGVSYLISNNKGSLSAELFGKQYWYDTKLNFTDNDVVNNISSSDKMSGYGVTGGWDIIDDLMLKASFEKAYRVPEGYEFLGDGLFVNPNLELEPEQSYNYNLELNYRLFVSKFNFQWALNGYWRETSNLIRLLAPNPVNTRYVNLDAVTTKGIELSFNLNYAKSLSLTANLTNQKMDYASGASVENEPLFFSNVVARYNLFSKRIDKNLVIQWQTAHTQEFFLSQPENGNQGKKVVPSQIMHSASIDYSFLSGKYNISIVCNNVFDALAYDNFKVQKPGRALYIKCRYLIKK</sequence>
<keyword evidence="2 10" id="KW-0813">Transport</keyword>
<evidence type="ECO:0000256" key="10">
    <source>
        <dbReference type="PROSITE-ProRule" id="PRU01360"/>
    </source>
</evidence>
<gene>
    <name evidence="15" type="ORF">HNQ88_004480</name>
</gene>
<dbReference type="EMBL" id="JAVDQD010000008">
    <property type="protein sequence ID" value="MDR6241393.1"/>
    <property type="molecule type" value="Genomic_DNA"/>
</dbReference>
<keyword evidence="8 15" id="KW-0675">Receptor</keyword>
<dbReference type="InterPro" id="IPR036942">
    <property type="entry name" value="Beta-barrel_TonB_sf"/>
</dbReference>
<evidence type="ECO:0000313" key="16">
    <source>
        <dbReference type="Proteomes" id="UP001185092"/>
    </source>
</evidence>
<keyword evidence="4 10" id="KW-0812">Transmembrane</keyword>
<organism evidence="15 16">
    <name type="scientific">Aureibacter tunicatorum</name>
    <dbReference type="NCBI Taxonomy" id="866807"/>
    <lineage>
        <taxon>Bacteria</taxon>
        <taxon>Pseudomonadati</taxon>
        <taxon>Bacteroidota</taxon>
        <taxon>Cytophagia</taxon>
        <taxon>Cytophagales</taxon>
        <taxon>Persicobacteraceae</taxon>
        <taxon>Aureibacter</taxon>
    </lineage>
</organism>
<evidence type="ECO:0000256" key="4">
    <source>
        <dbReference type="ARBA" id="ARBA00022692"/>
    </source>
</evidence>
<feature type="chain" id="PRO_5042023396" evidence="12">
    <location>
        <begin position="26"/>
        <end position="769"/>
    </location>
</feature>
<dbReference type="GO" id="GO:0044718">
    <property type="term" value="P:siderophore transmembrane transport"/>
    <property type="evidence" value="ECO:0007669"/>
    <property type="project" value="TreeGrafter"/>
</dbReference>
<dbReference type="Proteomes" id="UP001185092">
    <property type="component" value="Unassembled WGS sequence"/>
</dbReference>
<evidence type="ECO:0000256" key="9">
    <source>
        <dbReference type="ARBA" id="ARBA00023237"/>
    </source>
</evidence>
<dbReference type="GO" id="GO:0009279">
    <property type="term" value="C:cell outer membrane"/>
    <property type="evidence" value="ECO:0007669"/>
    <property type="project" value="UniProtKB-SubCell"/>
</dbReference>
<feature type="signal peptide" evidence="12">
    <location>
        <begin position="1"/>
        <end position="25"/>
    </location>
</feature>
<feature type="domain" description="TonB-dependent receptor-like beta-barrel" evidence="13">
    <location>
        <begin position="361"/>
        <end position="740"/>
    </location>
</feature>
<dbReference type="PANTHER" id="PTHR30069:SF29">
    <property type="entry name" value="HEMOGLOBIN AND HEMOGLOBIN-HAPTOGLOBIN-BINDING PROTEIN 1-RELATED"/>
    <property type="match status" value="1"/>
</dbReference>
<dbReference type="Pfam" id="PF00593">
    <property type="entry name" value="TonB_dep_Rec_b-barrel"/>
    <property type="match status" value="1"/>
</dbReference>
<evidence type="ECO:0000313" key="15">
    <source>
        <dbReference type="EMBL" id="MDR6241393.1"/>
    </source>
</evidence>
<dbReference type="Gene3D" id="2.40.170.20">
    <property type="entry name" value="TonB-dependent receptor, beta-barrel domain"/>
    <property type="match status" value="1"/>
</dbReference>
<dbReference type="GO" id="GO:0015344">
    <property type="term" value="F:siderophore uptake transmembrane transporter activity"/>
    <property type="evidence" value="ECO:0007669"/>
    <property type="project" value="TreeGrafter"/>
</dbReference>
<protein>
    <submittedName>
        <fullName evidence="15">Outer membrane cobalamin receptor</fullName>
    </submittedName>
</protein>
<evidence type="ECO:0000256" key="6">
    <source>
        <dbReference type="ARBA" id="ARBA00023077"/>
    </source>
</evidence>
<evidence type="ECO:0000256" key="11">
    <source>
        <dbReference type="RuleBase" id="RU003357"/>
    </source>
</evidence>
<evidence type="ECO:0000256" key="8">
    <source>
        <dbReference type="ARBA" id="ARBA00023170"/>
    </source>
</evidence>
<dbReference type="InterPro" id="IPR000531">
    <property type="entry name" value="Beta-barrel_TonB"/>
</dbReference>
<keyword evidence="3 10" id="KW-1134">Transmembrane beta strand</keyword>
<dbReference type="AlphaFoldDB" id="A0AAE4BV37"/>
<comment type="similarity">
    <text evidence="10 11">Belongs to the TonB-dependent receptor family.</text>
</comment>
<evidence type="ECO:0000256" key="3">
    <source>
        <dbReference type="ARBA" id="ARBA00022452"/>
    </source>
</evidence>
<comment type="subcellular location">
    <subcellularLocation>
        <location evidence="1 10">Cell outer membrane</location>
        <topology evidence="1 10">Multi-pass membrane protein</topology>
    </subcellularLocation>
</comment>
<keyword evidence="16" id="KW-1185">Reference proteome</keyword>
<proteinExistence type="inferred from homology"/>
<evidence type="ECO:0000259" key="14">
    <source>
        <dbReference type="Pfam" id="PF07715"/>
    </source>
</evidence>
<dbReference type="SUPFAM" id="SSF56935">
    <property type="entry name" value="Porins"/>
    <property type="match status" value="1"/>
</dbReference>
<dbReference type="RefSeq" id="WP_309942112.1">
    <property type="nucleotide sequence ID" value="NZ_AP025306.1"/>
</dbReference>
<accession>A0AAE4BV37</accession>
<keyword evidence="6 11" id="KW-0798">TonB box</keyword>
<keyword evidence="7 10" id="KW-0472">Membrane</keyword>